<dbReference type="InterPro" id="IPR010982">
    <property type="entry name" value="Lambda_DNA-bd_dom_sf"/>
</dbReference>
<dbReference type="Pfam" id="PF01381">
    <property type="entry name" value="HTH_3"/>
    <property type="match status" value="1"/>
</dbReference>
<dbReference type="AlphaFoldDB" id="A0A7C6EAQ2"/>
<dbReference type="PROSITE" id="PS50943">
    <property type="entry name" value="HTH_CROC1"/>
    <property type="match status" value="1"/>
</dbReference>
<dbReference type="GO" id="GO:0003677">
    <property type="term" value="F:DNA binding"/>
    <property type="evidence" value="ECO:0007669"/>
    <property type="project" value="InterPro"/>
</dbReference>
<feature type="domain" description="HTH cro/C1-type" evidence="1">
    <location>
        <begin position="12"/>
        <end position="71"/>
    </location>
</feature>
<dbReference type="EMBL" id="DTLI01000109">
    <property type="protein sequence ID" value="HHS52055.1"/>
    <property type="molecule type" value="Genomic_DNA"/>
</dbReference>
<dbReference type="SUPFAM" id="SSF47413">
    <property type="entry name" value="lambda repressor-like DNA-binding domains"/>
    <property type="match status" value="1"/>
</dbReference>
<evidence type="ECO:0000313" key="2">
    <source>
        <dbReference type="EMBL" id="HHS52055.1"/>
    </source>
</evidence>
<dbReference type="SMART" id="SM00530">
    <property type="entry name" value="HTH_XRE"/>
    <property type="match status" value="1"/>
</dbReference>
<protein>
    <submittedName>
        <fullName evidence="2">XRE family transcriptional regulator</fullName>
    </submittedName>
</protein>
<accession>A0A7C6EAQ2</accession>
<comment type="caution">
    <text evidence="2">The sequence shown here is derived from an EMBL/GenBank/DDBJ whole genome shotgun (WGS) entry which is preliminary data.</text>
</comment>
<proteinExistence type="predicted"/>
<name>A0A7C6EAQ2_UNCW3</name>
<sequence>MFTFTKDMANILRRIREKANLTQKEVALRMEIKTKSGRSFIAQLENGLMKNPTLRTILDYLRACGASWVEFFRELDAIDFKLRHEKMIVQVQPAPTKRKIERDTMRYEIGVEMPSKEEIDFTRLKKQIKDKVTILLVKNQIGDNQINSYHNFALEYFDFLAKLNKAGMKMVTEKYQRAGLKFHLLFKIKKIINSVLRGEIKRLETKKPLPTEKQERMAIGFTKYRIAIEKLEAEAHKILCDLGVPPPWFSSYKAFVRQLFKTLKKYYGKDQELLNKNLLGIIERWKKEGLKEEILIKLKEKITSVFGLMKLRAEI</sequence>
<organism evidence="2">
    <name type="scientific">candidate division WOR-3 bacterium</name>
    <dbReference type="NCBI Taxonomy" id="2052148"/>
    <lineage>
        <taxon>Bacteria</taxon>
        <taxon>Bacteria division WOR-3</taxon>
    </lineage>
</organism>
<dbReference type="CDD" id="cd00093">
    <property type="entry name" value="HTH_XRE"/>
    <property type="match status" value="1"/>
</dbReference>
<feature type="non-terminal residue" evidence="2">
    <location>
        <position position="315"/>
    </location>
</feature>
<dbReference type="InterPro" id="IPR001387">
    <property type="entry name" value="Cro/C1-type_HTH"/>
</dbReference>
<gene>
    <name evidence="2" type="ORF">ENW73_04215</name>
</gene>
<dbReference type="Gene3D" id="1.10.260.40">
    <property type="entry name" value="lambda repressor-like DNA-binding domains"/>
    <property type="match status" value="1"/>
</dbReference>
<evidence type="ECO:0000259" key="1">
    <source>
        <dbReference type="PROSITE" id="PS50943"/>
    </source>
</evidence>
<reference evidence="2" key="1">
    <citation type="journal article" date="2020" name="mSystems">
        <title>Genome- and Community-Level Interaction Insights into Carbon Utilization and Element Cycling Functions of Hydrothermarchaeota in Hydrothermal Sediment.</title>
        <authorList>
            <person name="Zhou Z."/>
            <person name="Liu Y."/>
            <person name="Xu W."/>
            <person name="Pan J."/>
            <person name="Luo Z.H."/>
            <person name="Li M."/>
        </authorList>
    </citation>
    <scope>NUCLEOTIDE SEQUENCE [LARGE SCALE GENOMIC DNA]</scope>
    <source>
        <strain evidence="2">SpSt-876</strain>
    </source>
</reference>